<dbReference type="PANTHER" id="PTHR46018:SF2">
    <property type="entry name" value="ZINC PHOSPHODIESTERASE ELAC PROTEIN 1"/>
    <property type="match status" value="1"/>
</dbReference>
<dbReference type="SUPFAM" id="SSF56281">
    <property type="entry name" value="Metallo-hydrolase/oxidoreductase"/>
    <property type="match status" value="1"/>
</dbReference>
<keyword evidence="6" id="KW-1185">Reference proteome</keyword>
<name>A0ABY8TYN0_TETOB</name>
<dbReference type="Pfam" id="PF12706">
    <property type="entry name" value="Lactamase_B_2"/>
    <property type="match status" value="1"/>
</dbReference>
<keyword evidence="3" id="KW-0732">Signal</keyword>
<feature type="region of interest" description="Disordered" evidence="2">
    <location>
        <begin position="352"/>
        <end position="378"/>
    </location>
</feature>
<evidence type="ECO:0000256" key="3">
    <source>
        <dbReference type="SAM" id="SignalP"/>
    </source>
</evidence>
<proteinExistence type="predicted"/>
<sequence length="378" mass="41664">MGIAAMLVACLAGLLQLLHTSAAAAAGSPWVYSDNAITPEGTIRITTLGSGSPDVRKEQLASGFLVEVGNKQQDKFIFDLGTGAYINLWATGVPMAQLNKVFLTHLHSDHHADLASLYVGAMFGRKQPWEVWGPSGEQPQYGTAAAIEGLRQFMAWDTHARRRIDLVGRKDDGDKVIAHEFDYRVKNQVVYSRNGVKVTATPVDHYRTGGPVAYRLEWQGLSFTYSGDTRPTDTLAQLAGGSDVFIMQNMGPIENLARLSFESQLLINTSHITPQQAGHLFAAAQPRLAVAHHLTVNAASRAAIIQDIRQGYPKGDLIINEDLNVYDITRSSVQVKRRLVPPRSWGFWHAESNWQQQQQQQPQHEHVMQAQPATAAAR</sequence>
<dbReference type="PANTHER" id="PTHR46018">
    <property type="entry name" value="ZINC PHOSPHODIESTERASE ELAC PROTEIN 1"/>
    <property type="match status" value="1"/>
</dbReference>
<dbReference type="InterPro" id="IPR001279">
    <property type="entry name" value="Metallo-B-lactamas"/>
</dbReference>
<feature type="signal peptide" evidence="3">
    <location>
        <begin position="1"/>
        <end position="25"/>
    </location>
</feature>
<organism evidence="5 6">
    <name type="scientific">Tetradesmus obliquus</name>
    <name type="common">Green alga</name>
    <name type="synonym">Acutodesmus obliquus</name>
    <dbReference type="NCBI Taxonomy" id="3088"/>
    <lineage>
        <taxon>Eukaryota</taxon>
        <taxon>Viridiplantae</taxon>
        <taxon>Chlorophyta</taxon>
        <taxon>core chlorophytes</taxon>
        <taxon>Chlorophyceae</taxon>
        <taxon>CS clade</taxon>
        <taxon>Sphaeropleales</taxon>
        <taxon>Scenedesmaceae</taxon>
        <taxon>Tetradesmus</taxon>
    </lineage>
</organism>
<protein>
    <recommendedName>
        <fullName evidence="4">Metallo-beta-lactamase domain-containing protein</fullName>
    </recommendedName>
</protein>
<dbReference type="InterPro" id="IPR036866">
    <property type="entry name" value="RibonucZ/Hydroxyglut_hydro"/>
</dbReference>
<dbReference type="Gene3D" id="3.60.15.10">
    <property type="entry name" value="Ribonuclease Z/Hydroxyacylglutathione hydrolase-like"/>
    <property type="match status" value="1"/>
</dbReference>
<reference evidence="5 6" key="1">
    <citation type="submission" date="2023-05" db="EMBL/GenBank/DDBJ databases">
        <title>A 100% complete, gapless, phased diploid assembly of the Scenedesmus obliquus UTEX 3031 genome.</title>
        <authorList>
            <person name="Biondi T.C."/>
            <person name="Hanschen E.R."/>
            <person name="Kwon T."/>
            <person name="Eng W."/>
            <person name="Kruse C.P.S."/>
            <person name="Koehler S.I."/>
            <person name="Kunde Y."/>
            <person name="Gleasner C.D."/>
            <person name="You Mak K.T."/>
            <person name="Polle J."/>
            <person name="Hovde B.T."/>
            <person name="Starkenburg S.R."/>
        </authorList>
    </citation>
    <scope>NUCLEOTIDE SEQUENCE [LARGE SCALE GENOMIC DNA]</scope>
    <source>
        <strain evidence="5 6">DOE0152z</strain>
    </source>
</reference>
<evidence type="ECO:0000313" key="5">
    <source>
        <dbReference type="EMBL" id="WIA14234.1"/>
    </source>
</evidence>
<dbReference type="CDD" id="cd07719">
    <property type="entry name" value="arylsulfatase_AtsA-like_MBL-fold"/>
    <property type="match status" value="1"/>
</dbReference>
<evidence type="ECO:0000256" key="2">
    <source>
        <dbReference type="SAM" id="MobiDB-lite"/>
    </source>
</evidence>
<gene>
    <name evidence="5" type="ORF">OEZ85_002772</name>
</gene>
<keyword evidence="1" id="KW-0378">Hydrolase</keyword>
<dbReference type="EMBL" id="CP126212">
    <property type="protein sequence ID" value="WIA14234.1"/>
    <property type="molecule type" value="Genomic_DNA"/>
</dbReference>
<evidence type="ECO:0000256" key="1">
    <source>
        <dbReference type="ARBA" id="ARBA00022801"/>
    </source>
</evidence>
<dbReference type="InterPro" id="IPR044094">
    <property type="entry name" value="AtsA-like_MBL-fold"/>
</dbReference>
<feature type="chain" id="PRO_5047155919" description="Metallo-beta-lactamase domain-containing protein" evidence="3">
    <location>
        <begin position="26"/>
        <end position="378"/>
    </location>
</feature>
<accession>A0ABY8TYN0</accession>
<dbReference type="Proteomes" id="UP001244341">
    <property type="component" value="Chromosome 5b"/>
</dbReference>
<evidence type="ECO:0000313" key="6">
    <source>
        <dbReference type="Proteomes" id="UP001244341"/>
    </source>
</evidence>
<feature type="domain" description="Metallo-beta-lactamase" evidence="4">
    <location>
        <begin position="95"/>
        <end position="293"/>
    </location>
</feature>
<evidence type="ECO:0000259" key="4">
    <source>
        <dbReference type="Pfam" id="PF12706"/>
    </source>
</evidence>